<sequence>MIAQLIGRRRLAALVWAATAGVGGELSALGLTASAAWLIARAGQQPPLSALALAIVGVRAFALFRGGLRYVERLTGHDAALRVLADLRVRAYEALRRSADPSLNETAPGGRDADLVQRMVADVESVQDLLLRCLLPTVVSWAVGSAAVVLSVVLLPAAGAVLAAGIVLAGAALPAVAGLASRAGARRVAAARSDLAVRGLDVARGATDLAAFDATERFVARADEAAARLERAERRSAVVEATVNALGAAVQGLTALAVLWVARRQGADAVPVTVLTLTALVAVESVLPLADAARRFVELRPAARRVTALLASAPPEPATLSGRGARRRPVPARPGVELVGVRVAYGEAVALDGVDLRVPFGRKVAIVGASGAGKSTLLGVLTGETPARGAVLLDGAPLDAYDAADVRAAVRGLTQDAHVFAASIRANVALARPGASAAELEDAARRAGLLGWITSLPDGWATLVANDFLSGGQRQRLLLARALLADPPVLLLDEPAEGLDLPTADRLVTEMLGDERTVVLVTHRLAPLKAADEVVVLDRGRVLQRGPHDALAAVAGPYRDLWEAERLHTDHSAGVKTW</sequence>
<organism evidence="11 12">
    <name type="scientific">Actinoallomurus oryzae</name>
    <dbReference type="NCBI Taxonomy" id="502180"/>
    <lineage>
        <taxon>Bacteria</taxon>
        <taxon>Bacillati</taxon>
        <taxon>Actinomycetota</taxon>
        <taxon>Actinomycetes</taxon>
        <taxon>Streptosporangiales</taxon>
        <taxon>Thermomonosporaceae</taxon>
        <taxon>Actinoallomurus</taxon>
    </lineage>
</organism>
<evidence type="ECO:0000313" key="11">
    <source>
        <dbReference type="EMBL" id="GAA4506668.1"/>
    </source>
</evidence>
<name>A0ABP8QR80_9ACTN</name>
<evidence type="ECO:0000259" key="10">
    <source>
        <dbReference type="PROSITE" id="PS50929"/>
    </source>
</evidence>
<dbReference type="SUPFAM" id="SSF52540">
    <property type="entry name" value="P-loop containing nucleoside triphosphate hydrolases"/>
    <property type="match status" value="1"/>
</dbReference>
<accession>A0ABP8QR80</accession>
<dbReference type="PROSITE" id="PS50893">
    <property type="entry name" value="ABC_TRANSPORTER_2"/>
    <property type="match status" value="1"/>
</dbReference>
<keyword evidence="7" id="KW-0175">Coiled coil</keyword>
<dbReference type="Proteomes" id="UP001500503">
    <property type="component" value="Unassembled WGS sequence"/>
</dbReference>
<dbReference type="InterPro" id="IPR011527">
    <property type="entry name" value="ABC1_TM_dom"/>
</dbReference>
<keyword evidence="4" id="KW-0067">ATP-binding</keyword>
<dbReference type="SUPFAM" id="SSF90123">
    <property type="entry name" value="ABC transporter transmembrane region"/>
    <property type="match status" value="1"/>
</dbReference>
<feature type="transmembrane region" description="Helical" evidence="8">
    <location>
        <begin position="129"/>
        <end position="154"/>
    </location>
</feature>
<evidence type="ECO:0000256" key="6">
    <source>
        <dbReference type="ARBA" id="ARBA00023136"/>
    </source>
</evidence>
<evidence type="ECO:0000256" key="5">
    <source>
        <dbReference type="ARBA" id="ARBA00022989"/>
    </source>
</evidence>
<feature type="transmembrane region" description="Helical" evidence="8">
    <location>
        <begin position="12"/>
        <end position="40"/>
    </location>
</feature>
<feature type="transmembrane region" description="Helical" evidence="8">
    <location>
        <begin position="46"/>
        <end position="64"/>
    </location>
</feature>
<dbReference type="NCBIfam" id="TIGR02868">
    <property type="entry name" value="CydC"/>
    <property type="match status" value="1"/>
</dbReference>
<keyword evidence="5 8" id="KW-1133">Transmembrane helix</keyword>
<dbReference type="InterPro" id="IPR036640">
    <property type="entry name" value="ABC1_TM_sf"/>
</dbReference>
<dbReference type="Pfam" id="PF00664">
    <property type="entry name" value="ABC_membrane"/>
    <property type="match status" value="1"/>
</dbReference>
<comment type="subcellular location">
    <subcellularLocation>
        <location evidence="1">Cell membrane</location>
        <topology evidence="1">Multi-pass membrane protein</topology>
    </subcellularLocation>
</comment>
<dbReference type="InterPro" id="IPR017871">
    <property type="entry name" value="ABC_transporter-like_CS"/>
</dbReference>
<dbReference type="Gene3D" id="1.20.1560.10">
    <property type="entry name" value="ABC transporter type 1, transmembrane domain"/>
    <property type="match status" value="1"/>
</dbReference>
<feature type="transmembrane region" description="Helical" evidence="8">
    <location>
        <begin position="241"/>
        <end position="263"/>
    </location>
</feature>
<dbReference type="Pfam" id="PF00005">
    <property type="entry name" value="ABC_tran"/>
    <property type="match status" value="1"/>
</dbReference>
<feature type="coiled-coil region" evidence="7">
    <location>
        <begin position="215"/>
        <end position="242"/>
    </location>
</feature>
<dbReference type="PROSITE" id="PS50929">
    <property type="entry name" value="ABC_TM1F"/>
    <property type="match status" value="1"/>
</dbReference>
<dbReference type="SMART" id="SM00382">
    <property type="entry name" value="AAA"/>
    <property type="match status" value="1"/>
</dbReference>
<evidence type="ECO:0000259" key="9">
    <source>
        <dbReference type="PROSITE" id="PS50893"/>
    </source>
</evidence>
<feature type="domain" description="ABC transmembrane type-1" evidence="10">
    <location>
        <begin position="15"/>
        <end position="262"/>
    </location>
</feature>
<evidence type="ECO:0008006" key="13">
    <source>
        <dbReference type="Google" id="ProtNLM"/>
    </source>
</evidence>
<dbReference type="Gene3D" id="3.40.50.300">
    <property type="entry name" value="P-loop containing nucleotide triphosphate hydrolases"/>
    <property type="match status" value="1"/>
</dbReference>
<evidence type="ECO:0000256" key="1">
    <source>
        <dbReference type="ARBA" id="ARBA00004651"/>
    </source>
</evidence>
<evidence type="ECO:0000256" key="4">
    <source>
        <dbReference type="ARBA" id="ARBA00022840"/>
    </source>
</evidence>
<evidence type="ECO:0000256" key="2">
    <source>
        <dbReference type="ARBA" id="ARBA00022692"/>
    </source>
</evidence>
<dbReference type="InterPro" id="IPR014223">
    <property type="entry name" value="ABC_CydC/D"/>
</dbReference>
<dbReference type="PROSITE" id="PS00211">
    <property type="entry name" value="ABC_TRANSPORTER_1"/>
    <property type="match status" value="1"/>
</dbReference>
<evidence type="ECO:0000256" key="7">
    <source>
        <dbReference type="SAM" id="Coils"/>
    </source>
</evidence>
<protein>
    <recommendedName>
        <fullName evidence="13">Thiol reductant ABC exporter subunit CydC</fullName>
    </recommendedName>
</protein>
<keyword evidence="6 8" id="KW-0472">Membrane</keyword>
<dbReference type="RefSeq" id="WP_345470182.1">
    <property type="nucleotide sequence ID" value="NZ_BAABHF010000039.1"/>
</dbReference>
<dbReference type="InterPro" id="IPR003593">
    <property type="entry name" value="AAA+_ATPase"/>
</dbReference>
<evidence type="ECO:0000313" key="12">
    <source>
        <dbReference type="Proteomes" id="UP001500503"/>
    </source>
</evidence>
<keyword evidence="3" id="KW-0547">Nucleotide-binding</keyword>
<comment type="caution">
    <text evidence="11">The sequence shown here is derived from an EMBL/GenBank/DDBJ whole genome shotgun (WGS) entry which is preliminary data.</text>
</comment>
<proteinExistence type="predicted"/>
<dbReference type="InterPro" id="IPR003439">
    <property type="entry name" value="ABC_transporter-like_ATP-bd"/>
</dbReference>
<gene>
    <name evidence="11" type="ORF">GCM10023191_064080</name>
</gene>
<evidence type="ECO:0000256" key="8">
    <source>
        <dbReference type="SAM" id="Phobius"/>
    </source>
</evidence>
<keyword evidence="2 8" id="KW-0812">Transmembrane</keyword>
<dbReference type="EMBL" id="BAABHF010000039">
    <property type="protein sequence ID" value="GAA4506668.1"/>
    <property type="molecule type" value="Genomic_DNA"/>
</dbReference>
<feature type="transmembrane region" description="Helical" evidence="8">
    <location>
        <begin position="160"/>
        <end position="180"/>
    </location>
</feature>
<keyword evidence="12" id="KW-1185">Reference proteome</keyword>
<reference evidence="12" key="1">
    <citation type="journal article" date="2019" name="Int. J. Syst. Evol. Microbiol.">
        <title>The Global Catalogue of Microorganisms (GCM) 10K type strain sequencing project: providing services to taxonomists for standard genome sequencing and annotation.</title>
        <authorList>
            <consortium name="The Broad Institute Genomics Platform"/>
            <consortium name="The Broad Institute Genome Sequencing Center for Infectious Disease"/>
            <person name="Wu L."/>
            <person name="Ma J."/>
        </authorList>
    </citation>
    <scope>NUCLEOTIDE SEQUENCE [LARGE SCALE GENOMIC DNA]</scope>
    <source>
        <strain evidence="12">JCM 17933</strain>
    </source>
</reference>
<evidence type="ECO:0000256" key="3">
    <source>
        <dbReference type="ARBA" id="ARBA00022741"/>
    </source>
</evidence>
<dbReference type="PANTHER" id="PTHR24221">
    <property type="entry name" value="ATP-BINDING CASSETTE SUB-FAMILY B"/>
    <property type="match status" value="1"/>
</dbReference>
<dbReference type="PANTHER" id="PTHR24221:SF654">
    <property type="entry name" value="ATP-BINDING CASSETTE SUB-FAMILY B MEMBER 6"/>
    <property type="match status" value="1"/>
</dbReference>
<feature type="domain" description="ABC transporter" evidence="9">
    <location>
        <begin position="336"/>
        <end position="564"/>
    </location>
</feature>
<dbReference type="InterPro" id="IPR039421">
    <property type="entry name" value="Type_1_exporter"/>
</dbReference>
<dbReference type="InterPro" id="IPR027417">
    <property type="entry name" value="P-loop_NTPase"/>
</dbReference>